<evidence type="ECO:0000259" key="5">
    <source>
        <dbReference type="Pfam" id="PF07992"/>
    </source>
</evidence>
<dbReference type="PANTHER" id="PTHR43735">
    <property type="entry name" value="APOPTOSIS-INDUCING FACTOR 1"/>
    <property type="match status" value="1"/>
</dbReference>
<dbReference type="GO" id="GO:0004174">
    <property type="term" value="F:electron-transferring-flavoprotein dehydrogenase activity"/>
    <property type="evidence" value="ECO:0007669"/>
    <property type="project" value="TreeGrafter"/>
</dbReference>
<dbReference type="InterPro" id="IPR036188">
    <property type="entry name" value="FAD/NAD-bd_sf"/>
</dbReference>
<evidence type="ECO:0000256" key="1">
    <source>
        <dbReference type="ARBA" id="ARBA00006442"/>
    </source>
</evidence>
<sequence>MFSESSSSKPKVLVIGGGFGGMCATERLAGEFDVTLVDTKEYFEFTPGILQAYAQPSYHPNLSFAFASVIEDKLGAKFIFGEVKSIDGTRKIAKVKPVWSKEIGVDFDYCIVATGCKFGLTTKWGETPWDATSLEEARKDSSWPQFDERYLAGRRAHIENEHEKLAELDQNKGVVVVIGGGLVGIEWVTEMAYYFPNIELHVVDAGPTILRNLPDSARTYCEDALKKRGIQLHIARFSDDPDFYTKLGLKRNPDRVYECMGVKAANYFMPKCTLTSFNPNKPDCQETDPKKLGPGGGGWIKVNKKLQVLEVKSDGTEKPFADGSVFAIGDCNFCPDLPMIPKLCFPTEQQARNAYYNIKVASGLTKSWTECLLGRPGELVDTWTPWGAGFYAVSLGPEDGCFVLGAVPGSHPGYMALWGRPVVLQKKLIEMTKVDDGLFAAAELKSHFDVTLVDAKEYFEYTPGILRAYVHPQQHHSLTFTYSAVLERKMRCQFIFGEVKSINGRDKYALVKPMFSTTTREVPFDYCIIASGCNFGVMNKWGASLWFPTIHEDARAESEWKHLDERFLSGRRLHIAEEHEKLKELNERSGSVLVVGGGFIGVEWVTELQHYFPNLKLHIVDSGPKCLGPLPERAAEYCESYMKERGIKISYGRYKDDPAFYKQIGLEEKPDRTFVCIGVKASNYFMPPNTLTCYNPEAPDRREKDPKKCGPCGGGWIRVNKKLQVLEMNDDGQLSFFGGGCVFAVGDCNLCPELPPIPKISYPAEEQASHACCNVRILDSLEHKGASVTRFCGLTRLTDLRDSWKPKGAGTFATSLGPSDACLVMGASDKGKGKMVLRGKSSAALKDFIEFSKVKECESSWLGRFAWHFVHRTPFINT</sequence>
<dbReference type="PANTHER" id="PTHR43735:SF3">
    <property type="entry name" value="FERROPTOSIS SUPPRESSOR PROTEIN 1"/>
    <property type="match status" value="1"/>
</dbReference>
<dbReference type="PRINTS" id="PR00368">
    <property type="entry name" value="FADPNR"/>
</dbReference>
<dbReference type="AlphaFoldDB" id="A0A7J6N0F2"/>
<gene>
    <name evidence="6" type="ORF">FOL47_002253</name>
</gene>
<keyword evidence="4" id="KW-0560">Oxidoreductase</keyword>
<dbReference type="Gene3D" id="3.50.50.100">
    <property type="match status" value="2"/>
</dbReference>
<feature type="domain" description="FAD/NAD(P)-binding" evidence="5">
    <location>
        <begin position="439"/>
        <end position="683"/>
    </location>
</feature>
<evidence type="ECO:0000313" key="6">
    <source>
        <dbReference type="EMBL" id="KAF4677325.1"/>
    </source>
</evidence>
<dbReference type="OrthoDB" id="405894at2759"/>
<comment type="similarity">
    <text evidence="1">Belongs to the FAD-dependent oxidoreductase family.</text>
</comment>
<dbReference type="SUPFAM" id="SSF51905">
    <property type="entry name" value="FAD/NAD(P)-binding domain"/>
    <property type="match status" value="4"/>
</dbReference>
<organism evidence="6 7">
    <name type="scientific">Perkinsus chesapeaki</name>
    <name type="common">Clam parasite</name>
    <name type="synonym">Perkinsus andrewsi</name>
    <dbReference type="NCBI Taxonomy" id="330153"/>
    <lineage>
        <taxon>Eukaryota</taxon>
        <taxon>Sar</taxon>
        <taxon>Alveolata</taxon>
        <taxon>Perkinsozoa</taxon>
        <taxon>Perkinsea</taxon>
        <taxon>Perkinsida</taxon>
        <taxon>Perkinsidae</taxon>
        <taxon>Perkinsus</taxon>
    </lineage>
</organism>
<dbReference type="EMBL" id="JAAPAO010000016">
    <property type="protein sequence ID" value="KAF4677325.1"/>
    <property type="molecule type" value="Genomic_DNA"/>
</dbReference>
<comment type="caution">
    <text evidence="6">The sequence shown here is derived from an EMBL/GenBank/DDBJ whole genome shotgun (WGS) entry which is preliminary data.</text>
</comment>
<accession>A0A7J6N0F2</accession>
<dbReference type="Pfam" id="PF07992">
    <property type="entry name" value="Pyr_redox_2"/>
    <property type="match status" value="2"/>
</dbReference>
<keyword evidence="3" id="KW-0274">FAD</keyword>
<dbReference type="Proteomes" id="UP000591131">
    <property type="component" value="Unassembled WGS sequence"/>
</dbReference>
<reference evidence="6 7" key="1">
    <citation type="submission" date="2020-04" db="EMBL/GenBank/DDBJ databases">
        <title>Perkinsus chesapeaki whole genome sequence.</title>
        <authorList>
            <person name="Bogema D.R."/>
        </authorList>
    </citation>
    <scope>NUCLEOTIDE SEQUENCE [LARGE SCALE GENOMIC DNA]</scope>
    <source>
        <strain evidence="6">ATCC PRA-425</strain>
    </source>
</reference>
<keyword evidence="2" id="KW-0285">Flavoprotein</keyword>
<evidence type="ECO:0000256" key="2">
    <source>
        <dbReference type="ARBA" id="ARBA00022630"/>
    </source>
</evidence>
<evidence type="ECO:0000256" key="3">
    <source>
        <dbReference type="ARBA" id="ARBA00022827"/>
    </source>
</evidence>
<feature type="domain" description="FAD/NAD(P)-binding" evidence="5">
    <location>
        <begin position="11"/>
        <end position="338"/>
    </location>
</feature>
<proteinExistence type="inferred from homology"/>
<evidence type="ECO:0000256" key="4">
    <source>
        <dbReference type="ARBA" id="ARBA00023002"/>
    </source>
</evidence>
<dbReference type="GO" id="GO:0005737">
    <property type="term" value="C:cytoplasm"/>
    <property type="evidence" value="ECO:0007669"/>
    <property type="project" value="TreeGrafter"/>
</dbReference>
<protein>
    <recommendedName>
        <fullName evidence="5">FAD/NAD(P)-binding domain-containing protein</fullName>
    </recommendedName>
</protein>
<name>A0A7J6N0F2_PERCH</name>
<dbReference type="PRINTS" id="PR00411">
    <property type="entry name" value="PNDRDTASEI"/>
</dbReference>
<evidence type="ECO:0000313" key="7">
    <source>
        <dbReference type="Proteomes" id="UP000591131"/>
    </source>
</evidence>
<dbReference type="GO" id="GO:0050660">
    <property type="term" value="F:flavin adenine dinucleotide binding"/>
    <property type="evidence" value="ECO:0007669"/>
    <property type="project" value="TreeGrafter"/>
</dbReference>
<keyword evidence="7" id="KW-1185">Reference proteome</keyword>
<dbReference type="InterPro" id="IPR023753">
    <property type="entry name" value="FAD/NAD-binding_dom"/>
</dbReference>